<accession>A0AAW6HNN4</accession>
<evidence type="ECO:0000256" key="7">
    <source>
        <dbReference type="ARBA" id="ARBA00022917"/>
    </source>
</evidence>
<dbReference type="InterPro" id="IPR045864">
    <property type="entry name" value="aa-tRNA-synth_II/BPL/LPL"/>
</dbReference>
<proteinExistence type="inferred from homology"/>
<dbReference type="CDD" id="cd00776">
    <property type="entry name" value="AsxRS_core"/>
    <property type="match status" value="1"/>
</dbReference>
<dbReference type="CDD" id="cd04318">
    <property type="entry name" value="EcAsnRS_like_N"/>
    <property type="match status" value="1"/>
</dbReference>
<dbReference type="GO" id="GO:0006421">
    <property type="term" value="P:asparaginyl-tRNA aminoacylation"/>
    <property type="evidence" value="ECO:0007669"/>
    <property type="project" value="UniProtKB-UniRule"/>
</dbReference>
<comment type="caution">
    <text evidence="11">The sequence shown here is derived from an EMBL/GenBank/DDBJ whole genome shotgun (WGS) entry which is preliminary data.</text>
</comment>
<evidence type="ECO:0000313" key="12">
    <source>
        <dbReference type="Proteomes" id="UP001216384"/>
    </source>
</evidence>
<comment type="similarity">
    <text evidence="1 9">Belongs to the class-II aminoacyl-tRNA synthetase family.</text>
</comment>
<dbReference type="PRINTS" id="PR01042">
    <property type="entry name" value="TRNASYNTHASP"/>
</dbReference>
<protein>
    <recommendedName>
        <fullName evidence="9">Asparagine--tRNA ligase</fullName>
        <ecNumber evidence="9">6.1.1.22</ecNumber>
    </recommendedName>
    <alternativeName>
        <fullName evidence="9">Asparaginyl-tRNA synthetase</fullName>
        <shortName evidence="9">AsnRS</shortName>
    </alternativeName>
</protein>
<dbReference type="AlphaFoldDB" id="A0AAW6HNN4"/>
<evidence type="ECO:0000256" key="2">
    <source>
        <dbReference type="ARBA" id="ARBA00011738"/>
    </source>
</evidence>
<dbReference type="Gene3D" id="2.40.50.140">
    <property type="entry name" value="Nucleic acid-binding proteins"/>
    <property type="match status" value="1"/>
</dbReference>
<dbReference type="InterPro" id="IPR004364">
    <property type="entry name" value="Aa-tRNA-synt_II"/>
</dbReference>
<feature type="domain" description="Aminoacyl-transfer RNA synthetases class-II family profile" evidence="10">
    <location>
        <begin position="136"/>
        <end position="446"/>
    </location>
</feature>
<evidence type="ECO:0000256" key="3">
    <source>
        <dbReference type="ARBA" id="ARBA00022490"/>
    </source>
</evidence>
<dbReference type="PANTHER" id="PTHR22594:SF34">
    <property type="entry name" value="ASPARAGINE--TRNA LIGASE, MITOCHONDRIAL-RELATED"/>
    <property type="match status" value="1"/>
</dbReference>
<dbReference type="EC" id="6.1.1.22" evidence="9"/>
<comment type="catalytic activity">
    <reaction evidence="9">
        <text>tRNA(Asn) + L-asparagine + ATP = L-asparaginyl-tRNA(Asn) + AMP + diphosphate + H(+)</text>
        <dbReference type="Rhea" id="RHEA:11180"/>
        <dbReference type="Rhea" id="RHEA-COMP:9659"/>
        <dbReference type="Rhea" id="RHEA-COMP:9674"/>
        <dbReference type="ChEBI" id="CHEBI:15378"/>
        <dbReference type="ChEBI" id="CHEBI:30616"/>
        <dbReference type="ChEBI" id="CHEBI:33019"/>
        <dbReference type="ChEBI" id="CHEBI:58048"/>
        <dbReference type="ChEBI" id="CHEBI:78442"/>
        <dbReference type="ChEBI" id="CHEBI:78515"/>
        <dbReference type="ChEBI" id="CHEBI:456215"/>
        <dbReference type="EC" id="6.1.1.22"/>
    </reaction>
</comment>
<evidence type="ECO:0000313" key="11">
    <source>
        <dbReference type="EMBL" id="MDC4183289.1"/>
    </source>
</evidence>
<keyword evidence="4 9" id="KW-0436">Ligase</keyword>
<dbReference type="GO" id="GO:0003676">
    <property type="term" value="F:nucleic acid binding"/>
    <property type="evidence" value="ECO:0007669"/>
    <property type="project" value="InterPro"/>
</dbReference>
<dbReference type="EMBL" id="JAJHZP010000013">
    <property type="protein sequence ID" value="MDC4183289.1"/>
    <property type="molecule type" value="Genomic_DNA"/>
</dbReference>
<name>A0AAW6HNN4_9MOLU</name>
<gene>
    <name evidence="9 11" type="primary">asnS</name>
    <name evidence="11" type="ORF">LNO71_01340</name>
</gene>
<evidence type="ECO:0000256" key="6">
    <source>
        <dbReference type="ARBA" id="ARBA00022840"/>
    </source>
</evidence>
<organism evidence="11 12">
    <name type="scientific">Mycoplasma bradburyae</name>
    <dbReference type="NCBI Taxonomy" id="2963128"/>
    <lineage>
        <taxon>Bacteria</taxon>
        <taxon>Bacillati</taxon>
        <taxon>Mycoplasmatota</taxon>
        <taxon>Mollicutes</taxon>
        <taxon>Mycoplasmataceae</taxon>
        <taxon>Mycoplasma</taxon>
    </lineage>
</organism>
<dbReference type="InterPro" id="IPR006195">
    <property type="entry name" value="aa-tRNA-synth_II"/>
</dbReference>
<reference evidence="11" key="1">
    <citation type="submission" date="2021-11" db="EMBL/GenBank/DDBJ databases">
        <title>Description of Mycoplasma bradburyaesp. nov.from sea birds: a tribute to a great mycoplasmologist.</title>
        <authorList>
            <person name="Ramirez A.S."/>
            <person name="Poveda C."/>
            <person name="Suarez-Perez A."/>
            <person name="Rosales R.S."/>
            <person name="Dijkman R."/>
            <person name="Feberwee A."/>
            <person name="Spergser J."/>
            <person name="Szostak M.P."/>
            <person name="Ressel L."/>
            <person name="Calabuig P."/>
            <person name="Catania S."/>
            <person name="Gobbo F."/>
            <person name="Timofte D."/>
            <person name="Poveda J.B."/>
        </authorList>
    </citation>
    <scope>NUCLEOTIDE SEQUENCE</scope>
    <source>
        <strain evidence="11">T264</strain>
    </source>
</reference>
<dbReference type="NCBIfam" id="NF003037">
    <property type="entry name" value="PRK03932.1"/>
    <property type="match status" value="1"/>
</dbReference>
<keyword evidence="3 9" id="KW-0963">Cytoplasm</keyword>
<dbReference type="Pfam" id="PF00152">
    <property type="entry name" value="tRNA-synt_2"/>
    <property type="match status" value="1"/>
</dbReference>
<evidence type="ECO:0000256" key="1">
    <source>
        <dbReference type="ARBA" id="ARBA00008226"/>
    </source>
</evidence>
<dbReference type="Pfam" id="PF01336">
    <property type="entry name" value="tRNA_anti-codon"/>
    <property type="match status" value="1"/>
</dbReference>
<dbReference type="Gene3D" id="3.30.930.10">
    <property type="entry name" value="Bira Bifunctional Protein, Domain 2"/>
    <property type="match status" value="1"/>
</dbReference>
<keyword evidence="7 9" id="KW-0648">Protein biosynthesis</keyword>
<dbReference type="GO" id="GO:0005737">
    <property type="term" value="C:cytoplasm"/>
    <property type="evidence" value="ECO:0007669"/>
    <property type="project" value="UniProtKB-SubCell"/>
</dbReference>
<evidence type="ECO:0000256" key="8">
    <source>
        <dbReference type="ARBA" id="ARBA00023146"/>
    </source>
</evidence>
<keyword evidence="6 9" id="KW-0067">ATP-binding</keyword>
<evidence type="ECO:0000256" key="5">
    <source>
        <dbReference type="ARBA" id="ARBA00022741"/>
    </source>
</evidence>
<evidence type="ECO:0000256" key="4">
    <source>
        <dbReference type="ARBA" id="ARBA00022598"/>
    </source>
</evidence>
<comment type="subunit">
    <text evidence="2 9">Homodimer.</text>
</comment>
<dbReference type="InterPro" id="IPR012340">
    <property type="entry name" value="NA-bd_OB-fold"/>
</dbReference>
<dbReference type="InterPro" id="IPR004365">
    <property type="entry name" value="NA-bd_OB_tRNA"/>
</dbReference>
<dbReference type="InterPro" id="IPR004522">
    <property type="entry name" value="Asn-tRNA-ligase"/>
</dbReference>
<dbReference type="FunFam" id="3.30.930.10:FF:000016">
    <property type="entry name" value="Asparagine--tRNA ligase"/>
    <property type="match status" value="1"/>
</dbReference>
<evidence type="ECO:0000259" key="10">
    <source>
        <dbReference type="PROSITE" id="PS50862"/>
    </source>
</evidence>
<comment type="subcellular location">
    <subcellularLocation>
        <location evidence="9">Cytoplasm</location>
    </subcellularLocation>
</comment>
<dbReference type="SUPFAM" id="SSF55681">
    <property type="entry name" value="Class II aaRS and biotin synthetases"/>
    <property type="match status" value="1"/>
</dbReference>
<keyword evidence="8 9" id="KW-0030">Aminoacyl-tRNA synthetase</keyword>
<dbReference type="HAMAP" id="MF_00534">
    <property type="entry name" value="Asn_tRNA_synth"/>
    <property type="match status" value="1"/>
</dbReference>
<keyword evidence="5 9" id="KW-0547">Nucleotide-binding</keyword>
<sequence length="456" mass="52223">MQLIEIKELLSSHSKREGEEVVLVGGFKSIRSSAAIGFIAFFDGTSLETIQIVFKKESIANFDEISKLNLASTILVKGIVRNTPDKKQPFEIQASKILVLKEADASYPLQKKAHGPEFLRENAHLRPRTNKFYAIMKIRSELANAFFEFFKNNDFLYVHAPIITSNDAEGAGESFEVISANEPNYFNKKASLTVSGQFASEAYSQAFKRVFTFGPTFRAEKSHTSKHLSEFWMIEPEVSLMDLEKLTILMEQCIKHAIYYLFEYARPELEWCNENLEPGLIEKLNNVVNNEFARVEYRQAIEILKKAVAEGVNFEVKDIEFGMDLKTEHERYICEKVYKAPVFIVNYPKAIKAFYMKQNDDNLTVAATDLLAPGIGEICGGSQREDSYNKLLSRCLELDLDPEFNNLQWYLDLRKYGYYRSAGFGLGFDRLLMYVTGCDNIRDAIPFPRFHGQLDF</sequence>
<dbReference type="InterPro" id="IPR002312">
    <property type="entry name" value="Asp/Asn-tRNA-synth_IIb"/>
</dbReference>
<dbReference type="GO" id="GO:0005524">
    <property type="term" value="F:ATP binding"/>
    <property type="evidence" value="ECO:0007669"/>
    <property type="project" value="UniProtKB-UniRule"/>
</dbReference>
<dbReference type="SUPFAM" id="SSF50249">
    <property type="entry name" value="Nucleic acid-binding proteins"/>
    <property type="match status" value="1"/>
</dbReference>
<dbReference type="PROSITE" id="PS50862">
    <property type="entry name" value="AA_TRNA_LIGASE_II"/>
    <property type="match status" value="1"/>
</dbReference>
<dbReference type="NCBIfam" id="TIGR00457">
    <property type="entry name" value="asnS"/>
    <property type="match status" value="1"/>
</dbReference>
<evidence type="ECO:0000256" key="9">
    <source>
        <dbReference type="HAMAP-Rule" id="MF_00534"/>
    </source>
</evidence>
<dbReference type="GO" id="GO:0004816">
    <property type="term" value="F:asparagine-tRNA ligase activity"/>
    <property type="evidence" value="ECO:0007669"/>
    <property type="project" value="UniProtKB-UniRule"/>
</dbReference>
<dbReference type="PANTHER" id="PTHR22594">
    <property type="entry name" value="ASPARTYL/LYSYL-TRNA SYNTHETASE"/>
    <property type="match status" value="1"/>
</dbReference>
<dbReference type="Proteomes" id="UP001216384">
    <property type="component" value="Unassembled WGS sequence"/>
</dbReference>